<evidence type="ECO:0000313" key="2">
    <source>
        <dbReference type="EMBL" id="GAA3875267.1"/>
    </source>
</evidence>
<reference evidence="3" key="1">
    <citation type="journal article" date="2019" name="Int. J. Syst. Evol. Microbiol.">
        <title>The Global Catalogue of Microorganisms (GCM) 10K type strain sequencing project: providing services to taxonomists for standard genome sequencing and annotation.</title>
        <authorList>
            <consortium name="The Broad Institute Genomics Platform"/>
            <consortium name="The Broad Institute Genome Sequencing Center for Infectious Disease"/>
            <person name="Wu L."/>
            <person name="Ma J."/>
        </authorList>
    </citation>
    <scope>NUCLEOTIDE SEQUENCE [LARGE SCALE GENOMIC DNA]</scope>
    <source>
        <strain evidence="3">JCM 17021</strain>
    </source>
</reference>
<feature type="chain" id="PRO_5045354835" description="Leucine-rich repeat domain-containing protein" evidence="1">
    <location>
        <begin position="46"/>
        <end position="310"/>
    </location>
</feature>
<proteinExistence type="predicted"/>
<keyword evidence="3" id="KW-1185">Reference proteome</keyword>
<organism evidence="2 3">
    <name type="scientific">Leifsonia kafniensis</name>
    <dbReference type="NCBI Taxonomy" id="475957"/>
    <lineage>
        <taxon>Bacteria</taxon>
        <taxon>Bacillati</taxon>
        <taxon>Actinomycetota</taxon>
        <taxon>Actinomycetes</taxon>
        <taxon>Micrococcales</taxon>
        <taxon>Microbacteriaceae</taxon>
        <taxon>Leifsonia</taxon>
    </lineage>
</organism>
<feature type="signal peptide" evidence="1">
    <location>
        <begin position="1"/>
        <end position="45"/>
    </location>
</feature>
<dbReference type="Pfam" id="PF13306">
    <property type="entry name" value="LRR_5"/>
    <property type="match status" value="1"/>
</dbReference>
<protein>
    <recommendedName>
        <fullName evidence="4">Leucine-rich repeat domain-containing protein</fullName>
    </recommendedName>
</protein>
<dbReference type="InterPro" id="IPR032675">
    <property type="entry name" value="LRR_dom_sf"/>
</dbReference>
<comment type="caution">
    <text evidence="2">The sequence shown here is derived from an EMBL/GenBank/DDBJ whole genome shotgun (WGS) entry which is preliminary data.</text>
</comment>
<accession>A0ABP7KGY7</accession>
<dbReference type="Gene3D" id="3.80.10.10">
    <property type="entry name" value="Ribonuclease Inhibitor"/>
    <property type="match status" value="1"/>
</dbReference>
<evidence type="ECO:0000256" key="1">
    <source>
        <dbReference type="SAM" id="SignalP"/>
    </source>
</evidence>
<sequence length="310" mass="31796">MLTHAVTNTRPDGRIRRSLIRLASVLTASLLVGAGSLAFAAPAHAATTPGADAGFTFTYDPADVLAGATVTGYTLTDLNVVIPETVAAGGVSYDVTLIGENAFEATGLTSVSIPNTVVTIGYAAFASNALTELTIPDSVTTIGMSAFARNVLRSVSIGSSIAIIMPGAFSANYPGSAWAVDPDGLGFTAQTATLTNVVFTGAAPSIAFKGLGIMSSFGPFDVLVSYPLAFGATHVAGGYTSPWEGYRTQAMAAVNFSLNGFGNPVVTQSVAVGTTADEPDVPLSATHTFRGLVRGCHPRDPVRLRHPDHT</sequence>
<dbReference type="EMBL" id="BAABCN010000003">
    <property type="protein sequence ID" value="GAA3875267.1"/>
    <property type="molecule type" value="Genomic_DNA"/>
</dbReference>
<dbReference type="InterPro" id="IPR026906">
    <property type="entry name" value="LRR_5"/>
</dbReference>
<evidence type="ECO:0000313" key="3">
    <source>
        <dbReference type="Proteomes" id="UP001501803"/>
    </source>
</evidence>
<keyword evidence="1" id="KW-0732">Signal</keyword>
<name>A0ABP7KGY7_9MICO</name>
<dbReference type="InterPro" id="IPR006311">
    <property type="entry name" value="TAT_signal"/>
</dbReference>
<gene>
    <name evidence="2" type="ORF">GCM10022381_17440</name>
</gene>
<evidence type="ECO:0008006" key="4">
    <source>
        <dbReference type="Google" id="ProtNLM"/>
    </source>
</evidence>
<dbReference type="Proteomes" id="UP001501803">
    <property type="component" value="Unassembled WGS sequence"/>
</dbReference>
<dbReference type="PROSITE" id="PS51318">
    <property type="entry name" value="TAT"/>
    <property type="match status" value="1"/>
</dbReference>